<feature type="transmembrane region" description="Helical" evidence="6">
    <location>
        <begin position="167"/>
        <end position="187"/>
    </location>
</feature>
<name>A0AAE0WFH4_9PEZI</name>
<dbReference type="InterPro" id="IPR011701">
    <property type="entry name" value="MFS"/>
</dbReference>
<keyword evidence="4 6" id="KW-1133">Transmembrane helix</keyword>
<sequence>MTDLKQEHAVHVEQPTTYAPDDKLHQTVTNASTIDGDDLEKKQVAGFDYSGAHEKTDPREIALVKKLDRWIMPMLWIMYWLNYLDRNAIALARLNGMEDDLGLEGSQYNTCISTLFVGYILGQVPSNMLLTRVRPSWYMAGFMALWAIVSSMTALSQNFTGLLLTRFFLGVTEAPYYPGALYILSIFYTRKEIATRISILYTGNILATAFAGLIAAGIFSGMDGLAGVEGWRWLFILLGIITFVIAVASAFVLPNDPTQTWWLTIEERELANGRIVSDTVGGKSKTSTVAGLKEAASDPKVWLFAFMQHMHLAANGFKNFFPTAVETLGFTDTITLVLTCPPYLIAGFISIAWSWSSGRFNERTWHITAAKAVAVFGFVLGCATLNTGARYFSMCVFAIGTYAVNSIILGWVSSTCGQTKEKKASALAIVNTIANASFIWTPYLWPKSDAPRYAIAMASSAGFSIAAAGAAWVMKVWLKKLNNRLRQTEDETILRYAY</sequence>
<evidence type="ECO:0000256" key="5">
    <source>
        <dbReference type="ARBA" id="ARBA00023136"/>
    </source>
</evidence>
<feature type="domain" description="Major facilitator superfamily (MFS) profile" evidence="7">
    <location>
        <begin position="71"/>
        <end position="498"/>
    </location>
</feature>
<dbReference type="FunFam" id="1.20.1250.20:FF:000013">
    <property type="entry name" value="MFS general substrate transporter"/>
    <property type="match status" value="1"/>
</dbReference>
<dbReference type="Proteomes" id="UP001274830">
    <property type="component" value="Unassembled WGS sequence"/>
</dbReference>
<reference evidence="8" key="1">
    <citation type="submission" date="2023-07" db="EMBL/GenBank/DDBJ databases">
        <title>Black Yeasts Isolated from many extreme environments.</title>
        <authorList>
            <person name="Coleine C."/>
            <person name="Stajich J.E."/>
            <person name="Selbmann L."/>
        </authorList>
    </citation>
    <scope>NUCLEOTIDE SEQUENCE</scope>
    <source>
        <strain evidence="8">CCFEE 5485</strain>
    </source>
</reference>
<dbReference type="PANTHER" id="PTHR43791:SF12">
    <property type="entry name" value="MAJOR FACILITATOR SUPERFAMILY (MFS) PROFILE DOMAIN-CONTAINING PROTEIN"/>
    <property type="match status" value="1"/>
</dbReference>
<dbReference type="InterPro" id="IPR036259">
    <property type="entry name" value="MFS_trans_sf"/>
</dbReference>
<comment type="subcellular location">
    <subcellularLocation>
        <location evidence="1">Membrane</location>
        <topology evidence="1">Multi-pass membrane protein</topology>
    </subcellularLocation>
</comment>
<accession>A0AAE0WFH4</accession>
<dbReference type="SUPFAM" id="SSF103473">
    <property type="entry name" value="MFS general substrate transporter"/>
    <property type="match status" value="1"/>
</dbReference>
<comment type="caution">
    <text evidence="8">The sequence shown here is derived from an EMBL/GenBank/DDBJ whole genome shotgun (WGS) entry which is preliminary data.</text>
</comment>
<feature type="transmembrane region" description="Helical" evidence="6">
    <location>
        <begin position="455"/>
        <end position="478"/>
    </location>
</feature>
<evidence type="ECO:0000256" key="4">
    <source>
        <dbReference type="ARBA" id="ARBA00022989"/>
    </source>
</evidence>
<dbReference type="InterPro" id="IPR020846">
    <property type="entry name" value="MFS_dom"/>
</dbReference>
<organism evidence="8 9">
    <name type="scientific">Recurvomyces mirabilis</name>
    <dbReference type="NCBI Taxonomy" id="574656"/>
    <lineage>
        <taxon>Eukaryota</taxon>
        <taxon>Fungi</taxon>
        <taxon>Dikarya</taxon>
        <taxon>Ascomycota</taxon>
        <taxon>Pezizomycotina</taxon>
        <taxon>Dothideomycetes</taxon>
        <taxon>Dothideomycetidae</taxon>
        <taxon>Mycosphaerellales</taxon>
        <taxon>Teratosphaeriaceae</taxon>
        <taxon>Recurvomyces</taxon>
    </lineage>
</organism>
<dbReference type="AlphaFoldDB" id="A0AAE0WFH4"/>
<evidence type="ECO:0000313" key="9">
    <source>
        <dbReference type="Proteomes" id="UP001274830"/>
    </source>
</evidence>
<feature type="transmembrane region" description="Helical" evidence="6">
    <location>
        <begin position="199"/>
        <end position="219"/>
    </location>
</feature>
<keyword evidence="5 6" id="KW-0472">Membrane</keyword>
<protein>
    <recommendedName>
        <fullName evidence="7">Major facilitator superfamily (MFS) profile domain-containing protein</fullName>
    </recommendedName>
</protein>
<feature type="transmembrane region" description="Helical" evidence="6">
    <location>
        <begin position="333"/>
        <end position="353"/>
    </location>
</feature>
<keyword evidence="3 6" id="KW-0812">Transmembrane</keyword>
<evidence type="ECO:0000313" key="8">
    <source>
        <dbReference type="EMBL" id="KAK3671001.1"/>
    </source>
</evidence>
<evidence type="ECO:0000256" key="2">
    <source>
        <dbReference type="ARBA" id="ARBA00022448"/>
    </source>
</evidence>
<dbReference type="PROSITE" id="PS50850">
    <property type="entry name" value="MFS"/>
    <property type="match status" value="1"/>
</dbReference>
<feature type="transmembrane region" description="Helical" evidence="6">
    <location>
        <begin position="391"/>
        <end position="412"/>
    </location>
</feature>
<dbReference type="PANTHER" id="PTHR43791">
    <property type="entry name" value="PERMEASE-RELATED"/>
    <property type="match status" value="1"/>
</dbReference>
<evidence type="ECO:0000256" key="6">
    <source>
        <dbReference type="SAM" id="Phobius"/>
    </source>
</evidence>
<dbReference type="Gene3D" id="1.20.1250.20">
    <property type="entry name" value="MFS general substrate transporter like domains"/>
    <property type="match status" value="2"/>
</dbReference>
<dbReference type="EMBL" id="JAUTXT010000048">
    <property type="protein sequence ID" value="KAK3671001.1"/>
    <property type="molecule type" value="Genomic_DNA"/>
</dbReference>
<feature type="transmembrane region" description="Helical" evidence="6">
    <location>
        <begin position="137"/>
        <end position="155"/>
    </location>
</feature>
<dbReference type="Pfam" id="PF07690">
    <property type="entry name" value="MFS_1"/>
    <property type="match status" value="1"/>
</dbReference>
<proteinExistence type="predicted"/>
<evidence type="ECO:0000259" key="7">
    <source>
        <dbReference type="PROSITE" id="PS50850"/>
    </source>
</evidence>
<dbReference type="GO" id="GO:0022857">
    <property type="term" value="F:transmembrane transporter activity"/>
    <property type="evidence" value="ECO:0007669"/>
    <property type="project" value="InterPro"/>
</dbReference>
<feature type="transmembrane region" description="Helical" evidence="6">
    <location>
        <begin position="424"/>
        <end position="443"/>
    </location>
</feature>
<evidence type="ECO:0000256" key="3">
    <source>
        <dbReference type="ARBA" id="ARBA00022692"/>
    </source>
</evidence>
<keyword evidence="9" id="KW-1185">Reference proteome</keyword>
<evidence type="ECO:0000256" key="1">
    <source>
        <dbReference type="ARBA" id="ARBA00004141"/>
    </source>
</evidence>
<dbReference type="GO" id="GO:0016020">
    <property type="term" value="C:membrane"/>
    <property type="evidence" value="ECO:0007669"/>
    <property type="project" value="UniProtKB-SubCell"/>
</dbReference>
<dbReference type="FunFam" id="1.20.1250.20:FF:000057">
    <property type="entry name" value="MFS general substrate transporter"/>
    <property type="match status" value="1"/>
</dbReference>
<keyword evidence="2" id="KW-0813">Transport</keyword>
<gene>
    <name evidence="8" type="ORF">LTR78_009118</name>
</gene>
<feature type="transmembrane region" description="Helical" evidence="6">
    <location>
        <begin position="231"/>
        <end position="253"/>
    </location>
</feature>